<feature type="compositionally biased region" description="Basic and acidic residues" evidence="5">
    <location>
        <begin position="896"/>
        <end position="921"/>
    </location>
</feature>
<feature type="region of interest" description="Disordered" evidence="5">
    <location>
        <begin position="485"/>
        <end position="538"/>
    </location>
</feature>
<feature type="compositionally biased region" description="Basic and acidic residues" evidence="5">
    <location>
        <begin position="759"/>
        <end position="769"/>
    </location>
</feature>
<feature type="region of interest" description="Disordered" evidence="5">
    <location>
        <begin position="759"/>
        <end position="784"/>
    </location>
</feature>
<evidence type="ECO:0000256" key="4">
    <source>
        <dbReference type="ARBA" id="ARBA00022912"/>
    </source>
</evidence>
<dbReference type="PROSITE" id="PS50054">
    <property type="entry name" value="TYR_PHOSPHATASE_DUAL"/>
    <property type="match status" value="1"/>
</dbReference>
<feature type="region of interest" description="Disordered" evidence="5">
    <location>
        <begin position="612"/>
        <end position="666"/>
    </location>
</feature>
<dbReference type="Gene3D" id="3.90.190.10">
    <property type="entry name" value="Protein tyrosine phosphatase superfamily"/>
    <property type="match status" value="2"/>
</dbReference>
<dbReference type="Proteomes" id="UP000648187">
    <property type="component" value="Unassembled WGS sequence"/>
</dbReference>
<dbReference type="InterPro" id="IPR000387">
    <property type="entry name" value="Tyr_Pase_dom"/>
</dbReference>
<evidence type="ECO:0000259" key="6">
    <source>
        <dbReference type="PROSITE" id="PS50054"/>
    </source>
</evidence>
<gene>
    <name evidence="8" type="ORF">HW555_001171</name>
</gene>
<dbReference type="EC" id="3.1.3.48" evidence="2"/>
<dbReference type="InterPro" id="IPR050561">
    <property type="entry name" value="PTP"/>
</dbReference>
<evidence type="ECO:0000256" key="1">
    <source>
        <dbReference type="ARBA" id="ARBA00007315"/>
    </source>
</evidence>
<evidence type="ECO:0000256" key="2">
    <source>
        <dbReference type="ARBA" id="ARBA00013064"/>
    </source>
</evidence>
<feature type="domain" description="Tyrosine-protein phosphatase" evidence="6">
    <location>
        <begin position="192"/>
        <end position="346"/>
    </location>
</feature>
<keyword evidence="4" id="KW-0904">Protein phosphatase</keyword>
<accession>A0A835L916</accession>
<dbReference type="Pfam" id="PF14671">
    <property type="entry name" value="DSPn"/>
    <property type="match status" value="1"/>
</dbReference>
<dbReference type="AlphaFoldDB" id="A0A835L916"/>
<protein>
    <recommendedName>
        <fullName evidence="2">protein-tyrosine-phosphatase</fullName>
        <ecNumber evidence="2">3.1.3.48</ecNumber>
    </recommendedName>
</protein>
<evidence type="ECO:0000256" key="3">
    <source>
        <dbReference type="ARBA" id="ARBA00022801"/>
    </source>
</evidence>
<keyword evidence="3" id="KW-0378">Hydrolase</keyword>
<feature type="region of interest" description="Disordered" evidence="5">
    <location>
        <begin position="385"/>
        <end position="407"/>
    </location>
</feature>
<dbReference type="InterPro" id="IPR009622">
    <property type="entry name" value="NDUFAF4"/>
</dbReference>
<feature type="compositionally biased region" description="Basic and acidic residues" evidence="5">
    <location>
        <begin position="878"/>
        <end position="888"/>
    </location>
</feature>
<reference evidence="8" key="1">
    <citation type="submission" date="2020-08" db="EMBL/GenBank/DDBJ databases">
        <title>Spodoptera exigua strain:BAW_Kor-Di-RS1 Genome sequencing and assembly.</title>
        <authorList>
            <person name="Kim J."/>
            <person name="Nam H.Y."/>
            <person name="Kwon M."/>
            <person name="Choi J.H."/>
            <person name="Cho S.R."/>
            <person name="Kim G.-H."/>
        </authorList>
    </citation>
    <scope>NUCLEOTIDE SEQUENCE</scope>
    <source>
        <strain evidence="8">BAW_Kor-Di-RS1</strain>
        <tissue evidence="8">Whole-body</tissue>
    </source>
</reference>
<dbReference type="GO" id="GO:0032981">
    <property type="term" value="P:mitochondrial respiratory chain complex I assembly"/>
    <property type="evidence" value="ECO:0007669"/>
    <property type="project" value="InterPro"/>
</dbReference>
<comment type="similarity">
    <text evidence="1">Belongs to the protein-tyrosine phosphatase family. Non-receptor class CDC14 subfamily.</text>
</comment>
<name>A0A835L916_SPOEX</name>
<evidence type="ECO:0000313" key="9">
    <source>
        <dbReference type="Proteomes" id="UP000648187"/>
    </source>
</evidence>
<evidence type="ECO:0000259" key="7">
    <source>
        <dbReference type="PROSITE" id="PS50056"/>
    </source>
</evidence>
<dbReference type="GO" id="GO:0005739">
    <property type="term" value="C:mitochondrion"/>
    <property type="evidence" value="ECO:0007669"/>
    <property type="project" value="GOC"/>
</dbReference>
<dbReference type="PROSITE" id="PS00383">
    <property type="entry name" value="TYR_PHOSPHATASE_1"/>
    <property type="match status" value="1"/>
</dbReference>
<dbReference type="InterPro" id="IPR020422">
    <property type="entry name" value="TYR_PHOSPHATASE_DUAL_dom"/>
</dbReference>
<keyword evidence="9" id="KW-1185">Reference proteome</keyword>
<dbReference type="PROSITE" id="PS50056">
    <property type="entry name" value="TYR_PHOSPHATASE_2"/>
    <property type="match status" value="1"/>
</dbReference>
<dbReference type="Pfam" id="PF22785">
    <property type="entry name" value="Tc-R-P"/>
    <property type="match status" value="1"/>
</dbReference>
<feature type="compositionally biased region" description="Polar residues" evidence="5">
    <location>
        <begin position="652"/>
        <end position="664"/>
    </location>
</feature>
<dbReference type="EMBL" id="JACKWZ010000009">
    <property type="protein sequence ID" value="KAF9423362.1"/>
    <property type="molecule type" value="Genomic_DNA"/>
</dbReference>
<feature type="compositionally biased region" description="Polar residues" evidence="5">
    <location>
        <begin position="931"/>
        <end position="950"/>
    </location>
</feature>
<dbReference type="InterPro" id="IPR029260">
    <property type="entry name" value="DSPn"/>
</dbReference>
<dbReference type="InterPro" id="IPR016130">
    <property type="entry name" value="Tyr_Pase_AS"/>
</dbReference>
<evidence type="ECO:0000313" key="8">
    <source>
        <dbReference type="EMBL" id="KAF9423362.1"/>
    </source>
</evidence>
<feature type="region of interest" description="Disordered" evidence="5">
    <location>
        <begin position="878"/>
        <end position="984"/>
    </location>
</feature>
<proteinExistence type="inferred from homology"/>
<dbReference type="GO" id="GO:0004725">
    <property type="term" value="F:protein tyrosine phosphatase activity"/>
    <property type="evidence" value="ECO:0007669"/>
    <property type="project" value="UniProtKB-EC"/>
</dbReference>
<evidence type="ECO:0000256" key="5">
    <source>
        <dbReference type="SAM" id="MobiDB-lite"/>
    </source>
</evidence>
<sequence length="984" mass="112760">MNVLPIKLRIIVIGMMNRSPDILFMAEYIKNALYFATVRQGKTLKNTVDTHYFCIDNDLVYENYYSDFGPLNLGCVYKYCRILNEKLKQYLNKQIIVHYTSIDPKKKANSAFLLGCYGVLYLSLTPRDALKPLLAHGQSYRPFQDATQGESSYTISLMDCLQAIKKARELGFFNFQDFNCEEYERLGKIQGGDLNWIVPGKFLAFIGPVDYSVSLFHPPELYINYFLENNVKVVIRLNKRLYDGNVFNDVGIIHYDLFFPDGSCPRRRVLFKFLQISEEASCAIAVHCKAGLGRTGSLIGCYLIKHYRMTSHEAIGWMRICRPGSVIGHQQGWLEELEPWLMKHGNIYRQRIYQDTEKFPLHEFGVYSIAEKTLKQRPLVFQKSLSPPPPMPKQMRSEAASPVRPQNSRIKDDKLELDEDEIFITACDLTAVPTKTTQLKGCVIRSTELAEECDEYESDRRSARPFNKTQEKEYDWHVKMQNINTNQQKVYRRDPYDSINNVSRRSSGAGDPRASRPPSRNSVTCSQMPRESIKPSVKEPNIKNLRGYTPMTTFRTSQAPVIKSVNDARNYLMRSSIYNTEREKQLNSTVTVTPHYSHYASRLQNQALLSSPVTGTGAHVTPSSYSTGPKTPGQAQTRRRLGRSPSPPVRITNDQSRATNTPSPTEKFLVKYASKSALKDMGALVTKALRPIKTFNIENRAHREIGKAKPTPAPRYPENIADLQRTLEADPNIDDKLDKKNEELDKRLKDVYVTSIGRPEDDITREKQAQRKSKRPLPQDRKMPEQYDFGFKEPERIPYGKTTLRAAINFIAAHQANPEEVTAAKIALEYKLKEEDVQSILKYFKTYEVYIPETKTSPAMFAGPAQMRKQLYKLETKELEDNKSKEDASTTQANVKAKEAFQRRLRDSMNTEKNDTLHEKVSQPPRKPSIKNVNSRTTNLIKPNVNQDYSGNREKQSPITRSFFNPARPMSPKGRRSPQTTSFY</sequence>
<dbReference type="InterPro" id="IPR044506">
    <property type="entry name" value="CDC14_C"/>
</dbReference>
<comment type="caution">
    <text evidence="8">The sequence shown here is derived from an EMBL/GenBank/DDBJ whole genome shotgun (WGS) entry which is preliminary data.</text>
</comment>
<feature type="compositionally biased region" description="Polar residues" evidence="5">
    <location>
        <begin position="621"/>
        <end position="636"/>
    </location>
</feature>
<dbReference type="PANTHER" id="PTHR23339">
    <property type="entry name" value="TYROSINE SPECIFIC PROTEIN PHOSPHATASE AND DUAL SPECIFICITY PROTEIN PHOSPHATASE"/>
    <property type="match status" value="1"/>
</dbReference>
<dbReference type="SUPFAM" id="SSF52799">
    <property type="entry name" value="(Phosphotyrosine protein) phosphatases II"/>
    <property type="match status" value="2"/>
</dbReference>
<feature type="compositionally biased region" description="Polar residues" evidence="5">
    <location>
        <begin position="518"/>
        <end position="529"/>
    </location>
</feature>
<dbReference type="CDD" id="cd14499">
    <property type="entry name" value="CDC14_C"/>
    <property type="match status" value="1"/>
</dbReference>
<dbReference type="FunFam" id="3.90.190.10:FF:000006">
    <property type="entry name" value="Dual specificity protein phosphatase CDC14B"/>
    <property type="match status" value="1"/>
</dbReference>
<feature type="domain" description="Tyrosine specific protein phosphatases" evidence="7">
    <location>
        <begin position="268"/>
        <end position="333"/>
    </location>
</feature>
<organism evidence="8 9">
    <name type="scientific">Spodoptera exigua</name>
    <name type="common">Beet armyworm</name>
    <name type="synonym">Noctua fulgens</name>
    <dbReference type="NCBI Taxonomy" id="7107"/>
    <lineage>
        <taxon>Eukaryota</taxon>
        <taxon>Metazoa</taxon>
        <taxon>Ecdysozoa</taxon>
        <taxon>Arthropoda</taxon>
        <taxon>Hexapoda</taxon>
        <taxon>Insecta</taxon>
        <taxon>Pterygota</taxon>
        <taxon>Neoptera</taxon>
        <taxon>Endopterygota</taxon>
        <taxon>Lepidoptera</taxon>
        <taxon>Glossata</taxon>
        <taxon>Ditrysia</taxon>
        <taxon>Noctuoidea</taxon>
        <taxon>Noctuidae</taxon>
        <taxon>Amphipyrinae</taxon>
        <taxon>Spodoptera</taxon>
    </lineage>
</organism>
<dbReference type="InterPro" id="IPR029021">
    <property type="entry name" value="Prot-tyrosine_phosphatase-like"/>
</dbReference>
<dbReference type="SMART" id="SM00195">
    <property type="entry name" value="DSPc"/>
    <property type="match status" value="1"/>
</dbReference>
<dbReference type="CDD" id="cd17657">
    <property type="entry name" value="CDC14_N"/>
    <property type="match status" value="1"/>
</dbReference>
<dbReference type="Pfam" id="PF06784">
    <property type="entry name" value="UPF0240"/>
    <property type="match status" value="1"/>
</dbReference>